<gene>
    <name evidence="1" type="ORF">ABT57_17875</name>
</gene>
<proteinExistence type="predicted"/>
<name>A0A0J1H5L3_9GAMM</name>
<reference evidence="1 2" key="1">
    <citation type="submission" date="2015-05" db="EMBL/GenBank/DDBJ databases">
        <title>Photobacterium galathea sp. nov.</title>
        <authorList>
            <person name="Machado H."/>
            <person name="Gram L."/>
        </authorList>
    </citation>
    <scope>NUCLEOTIDE SEQUENCE [LARGE SCALE GENOMIC DNA]</scope>
    <source>
        <strain evidence="1 2">DSM 22954</strain>
    </source>
</reference>
<evidence type="ECO:0000313" key="2">
    <source>
        <dbReference type="Proteomes" id="UP000035909"/>
    </source>
</evidence>
<evidence type="ECO:0000313" key="1">
    <source>
        <dbReference type="EMBL" id="KLV07030.1"/>
    </source>
</evidence>
<protein>
    <submittedName>
        <fullName evidence="1">Virion protein</fullName>
    </submittedName>
</protein>
<dbReference type="PATRIC" id="fig|320778.3.peg.3886"/>
<dbReference type="STRING" id="320778.ABT57_17875"/>
<dbReference type="AlphaFoldDB" id="A0A0J1H5L3"/>
<comment type="caution">
    <text evidence="1">The sequence shown here is derived from an EMBL/GenBank/DDBJ whole genome shotgun (WGS) entry which is preliminary data.</text>
</comment>
<dbReference type="EMBL" id="LDOU01000018">
    <property type="protein sequence ID" value="KLV07030.1"/>
    <property type="molecule type" value="Genomic_DNA"/>
</dbReference>
<keyword evidence="2" id="KW-1185">Reference proteome</keyword>
<sequence length="146" mass="16657">MSWTGIIEGATDVIDTSQPRGIRNKNPLNIEYSTRNKWRGQVGSDGRFSIFEHDKWGFRAAARILRSYQKRGINTIHSIVHTFAPSHENNSNHYANMVAKWTGYGKNDRLDMNDDHTATEIIKAMARMEVGKKYSYHEVMEGVALA</sequence>
<organism evidence="1 2">
    <name type="scientific">Photobacterium ganghwense</name>
    <dbReference type="NCBI Taxonomy" id="320778"/>
    <lineage>
        <taxon>Bacteria</taxon>
        <taxon>Pseudomonadati</taxon>
        <taxon>Pseudomonadota</taxon>
        <taxon>Gammaproteobacteria</taxon>
        <taxon>Vibrionales</taxon>
        <taxon>Vibrionaceae</taxon>
        <taxon>Photobacterium</taxon>
    </lineage>
</organism>
<accession>A0A0J1H5L3</accession>
<dbReference type="Proteomes" id="UP000035909">
    <property type="component" value="Unassembled WGS sequence"/>
</dbReference>